<evidence type="ECO:0000256" key="2">
    <source>
        <dbReference type="ARBA" id="ARBA00022771"/>
    </source>
</evidence>
<gene>
    <name evidence="4" type="ORF">PEGY_LOCUS3121</name>
</gene>
<name>A0A9W4K7U6_9EURO</name>
<keyword evidence="2" id="KW-0863">Zinc-finger</keyword>
<dbReference type="InterPro" id="IPR013083">
    <property type="entry name" value="Znf_RING/FYVE/PHD"/>
</dbReference>
<reference evidence="4" key="1">
    <citation type="submission" date="2021-07" db="EMBL/GenBank/DDBJ databases">
        <authorList>
            <person name="Branca A.L. A."/>
        </authorList>
    </citation>
    <scope>NUCLEOTIDE SEQUENCE</scope>
</reference>
<keyword evidence="3" id="KW-0862">Zinc</keyword>
<comment type="caution">
    <text evidence="4">The sequence shown here is derived from an EMBL/GenBank/DDBJ whole genome shotgun (WGS) entry which is preliminary data.</text>
</comment>
<keyword evidence="5" id="KW-1185">Reference proteome</keyword>
<dbReference type="Proteomes" id="UP001154252">
    <property type="component" value="Unassembled WGS sequence"/>
</dbReference>
<evidence type="ECO:0000256" key="1">
    <source>
        <dbReference type="ARBA" id="ARBA00022723"/>
    </source>
</evidence>
<evidence type="ECO:0000313" key="4">
    <source>
        <dbReference type="EMBL" id="CAG8892386.1"/>
    </source>
</evidence>
<dbReference type="GO" id="GO:0008270">
    <property type="term" value="F:zinc ion binding"/>
    <property type="evidence" value="ECO:0007669"/>
    <property type="project" value="UniProtKB-KW"/>
</dbReference>
<organism evidence="4 5">
    <name type="scientific">Penicillium egyptiacum</name>
    <dbReference type="NCBI Taxonomy" id="1303716"/>
    <lineage>
        <taxon>Eukaryota</taxon>
        <taxon>Fungi</taxon>
        <taxon>Dikarya</taxon>
        <taxon>Ascomycota</taxon>
        <taxon>Pezizomycotina</taxon>
        <taxon>Eurotiomycetes</taxon>
        <taxon>Eurotiomycetidae</taxon>
        <taxon>Eurotiales</taxon>
        <taxon>Aspergillaceae</taxon>
        <taxon>Penicillium</taxon>
    </lineage>
</organism>
<keyword evidence="1" id="KW-0479">Metal-binding</keyword>
<dbReference type="EMBL" id="CAJVRC010000845">
    <property type="protein sequence ID" value="CAG8892386.1"/>
    <property type="molecule type" value="Genomic_DNA"/>
</dbReference>
<evidence type="ECO:0000313" key="5">
    <source>
        <dbReference type="Proteomes" id="UP001154252"/>
    </source>
</evidence>
<proteinExistence type="predicted"/>
<dbReference type="PROSITE" id="PS00518">
    <property type="entry name" value="ZF_RING_1"/>
    <property type="match status" value="1"/>
</dbReference>
<dbReference type="OrthoDB" id="10009520at2759"/>
<protein>
    <recommendedName>
        <fullName evidence="6">RING-type domain-containing protein</fullName>
    </recommendedName>
</protein>
<dbReference type="InterPro" id="IPR017907">
    <property type="entry name" value="Znf_RING_CS"/>
</dbReference>
<evidence type="ECO:0000256" key="3">
    <source>
        <dbReference type="ARBA" id="ARBA00022833"/>
    </source>
</evidence>
<evidence type="ECO:0008006" key="6">
    <source>
        <dbReference type="Google" id="ProtNLM"/>
    </source>
</evidence>
<dbReference type="AlphaFoldDB" id="A0A9W4K7U6"/>
<accession>A0A9W4K7U6</accession>
<dbReference type="Gene3D" id="3.30.40.10">
    <property type="entry name" value="Zinc/RING finger domain, C3HC4 (zinc finger)"/>
    <property type="match status" value="1"/>
</dbReference>
<sequence>MRAELQGRMRTQQDLRDAIQNYEVCVSCSESHHESDMIRNSCSHVYCQGCVIRLLQNSLADESLFPPRCCRQPLPLEAARCIIDDGLWARFEEKTIEHGHQHRTYCSDPACSRYILPAYVHGTIGTCRLCNRQTCTLRKKINHQGECVDDRAEV</sequence>